<dbReference type="OrthoDB" id="1470350at2759"/>
<dbReference type="GO" id="GO:0004497">
    <property type="term" value="F:monooxygenase activity"/>
    <property type="evidence" value="ECO:0007669"/>
    <property type="project" value="UniProtKB-KW"/>
</dbReference>
<dbReference type="GeneID" id="20668286"/>
<dbReference type="InterPro" id="IPR001128">
    <property type="entry name" value="Cyt_P450"/>
</dbReference>
<keyword evidence="6" id="KW-0560">Oxidoreductase</keyword>
<evidence type="ECO:0000256" key="6">
    <source>
        <dbReference type="ARBA" id="ARBA00023002"/>
    </source>
</evidence>
<reference evidence="9 10" key="1">
    <citation type="journal article" date="2012" name="New Phytol.">
        <title>Insight into trade-off between wood decay and parasitism from the genome of a fungal forest pathogen.</title>
        <authorList>
            <person name="Olson A."/>
            <person name="Aerts A."/>
            <person name="Asiegbu F."/>
            <person name="Belbahri L."/>
            <person name="Bouzid O."/>
            <person name="Broberg A."/>
            <person name="Canback B."/>
            <person name="Coutinho P.M."/>
            <person name="Cullen D."/>
            <person name="Dalman K."/>
            <person name="Deflorio G."/>
            <person name="van Diepen L.T."/>
            <person name="Dunand C."/>
            <person name="Duplessis S."/>
            <person name="Durling M."/>
            <person name="Gonthier P."/>
            <person name="Grimwood J."/>
            <person name="Fossdal C.G."/>
            <person name="Hansson D."/>
            <person name="Henrissat B."/>
            <person name="Hietala A."/>
            <person name="Himmelstrand K."/>
            <person name="Hoffmeister D."/>
            <person name="Hogberg N."/>
            <person name="James T.Y."/>
            <person name="Karlsson M."/>
            <person name="Kohler A."/>
            <person name="Kues U."/>
            <person name="Lee Y.H."/>
            <person name="Lin Y.C."/>
            <person name="Lind M."/>
            <person name="Lindquist E."/>
            <person name="Lombard V."/>
            <person name="Lucas S."/>
            <person name="Lunden K."/>
            <person name="Morin E."/>
            <person name="Murat C."/>
            <person name="Park J."/>
            <person name="Raffaello T."/>
            <person name="Rouze P."/>
            <person name="Salamov A."/>
            <person name="Schmutz J."/>
            <person name="Solheim H."/>
            <person name="Stahlberg J."/>
            <person name="Velez H."/>
            <person name="de Vries R.P."/>
            <person name="Wiebenga A."/>
            <person name="Woodward S."/>
            <person name="Yakovlev I."/>
            <person name="Garbelotto M."/>
            <person name="Martin F."/>
            <person name="Grigoriev I.V."/>
            <person name="Stenlid J."/>
        </authorList>
    </citation>
    <scope>NUCLEOTIDE SEQUENCE [LARGE SCALE GENOMIC DNA]</scope>
    <source>
        <strain evidence="9 10">TC 32-1</strain>
    </source>
</reference>
<evidence type="ECO:0000256" key="5">
    <source>
        <dbReference type="ARBA" id="ARBA00022723"/>
    </source>
</evidence>
<gene>
    <name evidence="9" type="primary">cyp88</name>
    <name evidence="9" type="ORF">HETIRDRAFT_170467</name>
</gene>
<comment type="similarity">
    <text evidence="3">Belongs to the cytochrome P450 family.</text>
</comment>
<dbReference type="GO" id="GO:0020037">
    <property type="term" value="F:heme binding"/>
    <property type="evidence" value="ECO:0007669"/>
    <property type="project" value="InterPro"/>
</dbReference>
<evidence type="ECO:0000313" key="9">
    <source>
        <dbReference type="EMBL" id="ETW83996.1"/>
    </source>
</evidence>
<dbReference type="eggNOG" id="KOG0157">
    <property type="taxonomic scope" value="Eukaryota"/>
</dbReference>
<dbReference type="RefSeq" id="XP_009543718.1">
    <property type="nucleotide sequence ID" value="XM_009545423.1"/>
</dbReference>
<keyword evidence="5" id="KW-0479">Metal-binding</keyword>
<dbReference type="AlphaFoldDB" id="W4KG04"/>
<keyword evidence="7" id="KW-0408">Iron</keyword>
<dbReference type="HOGENOM" id="CLU_1061943_0_0_1"/>
<dbReference type="Gene3D" id="1.10.630.10">
    <property type="entry name" value="Cytochrome P450"/>
    <property type="match status" value="1"/>
</dbReference>
<evidence type="ECO:0000313" key="10">
    <source>
        <dbReference type="Proteomes" id="UP000030671"/>
    </source>
</evidence>
<dbReference type="Pfam" id="PF00067">
    <property type="entry name" value="p450"/>
    <property type="match status" value="1"/>
</dbReference>
<keyword evidence="8 9" id="KW-0503">Monooxygenase</keyword>
<dbReference type="Proteomes" id="UP000030671">
    <property type="component" value="Unassembled WGS sequence"/>
</dbReference>
<organism evidence="9 10">
    <name type="scientific">Heterobasidion irregulare (strain TC 32-1)</name>
    <dbReference type="NCBI Taxonomy" id="747525"/>
    <lineage>
        <taxon>Eukaryota</taxon>
        <taxon>Fungi</taxon>
        <taxon>Dikarya</taxon>
        <taxon>Basidiomycota</taxon>
        <taxon>Agaricomycotina</taxon>
        <taxon>Agaricomycetes</taxon>
        <taxon>Russulales</taxon>
        <taxon>Bondarzewiaceae</taxon>
        <taxon>Heterobasidion</taxon>
        <taxon>Heterobasidion annosum species complex</taxon>
    </lineage>
</organism>
<dbReference type="InParanoid" id="W4KG04"/>
<dbReference type="SUPFAM" id="SSF48264">
    <property type="entry name" value="Cytochrome P450"/>
    <property type="match status" value="1"/>
</dbReference>
<evidence type="ECO:0000256" key="8">
    <source>
        <dbReference type="ARBA" id="ARBA00023033"/>
    </source>
</evidence>
<keyword evidence="10" id="KW-1185">Reference proteome</keyword>
<comment type="cofactor">
    <cofactor evidence="1">
        <name>heme</name>
        <dbReference type="ChEBI" id="CHEBI:30413"/>
    </cofactor>
</comment>
<dbReference type="PANTHER" id="PTHR24305:SF166">
    <property type="entry name" value="CYTOCHROME P450 12A4, MITOCHONDRIAL-RELATED"/>
    <property type="match status" value="1"/>
</dbReference>
<name>W4KG04_HETIT</name>
<keyword evidence="4" id="KW-0349">Heme</keyword>
<evidence type="ECO:0000256" key="3">
    <source>
        <dbReference type="ARBA" id="ARBA00010617"/>
    </source>
</evidence>
<dbReference type="GO" id="GO:0005506">
    <property type="term" value="F:iron ion binding"/>
    <property type="evidence" value="ECO:0007669"/>
    <property type="project" value="InterPro"/>
</dbReference>
<dbReference type="GO" id="GO:0016705">
    <property type="term" value="F:oxidoreductase activity, acting on paired donors, with incorporation or reduction of molecular oxygen"/>
    <property type="evidence" value="ECO:0007669"/>
    <property type="project" value="InterPro"/>
</dbReference>
<dbReference type="KEGG" id="hir:HETIRDRAFT_170467"/>
<protein>
    <submittedName>
        <fullName evidence="9">Cytochrome P450 monooxygenase 88</fullName>
    </submittedName>
</protein>
<dbReference type="EMBL" id="KI925456">
    <property type="protein sequence ID" value="ETW83996.1"/>
    <property type="molecule type" value="Genomic_DNA"/>
</dbReference>
<evidence type="ECO:0000256" key="4">
    <source>
        <dbReference type="ARBA" id="ARBA00022617"/>
    </source>
</evidence>
<accession>W4KG04</accession>
<dbReference type="InterPro" id="IPR050121">
    <property type="entry name" value="Cytochrome_P450_monoxygenase"/>
</dbReference>
<sequence>MLAVEIAVSLLVACGISLIWKVVTRWVKQTPLRNIPGPPSKSLWSGNMSQVHDHHGWKFHADIAADYGRIVKLSGILGDSFLYVSDTRSLYQILFKDSAAFEEPSELIESGVDSRDHHKRQRKLLNPVFSSSHMRYMTPIFDRIAHQLRDILSGKVGDGNGKAEVDIMDWMTRAALEIIGQGGLGYSFDTMNVNANNAYANATKTLLPTIASPHMTVPAVCGQGRKHRFPKARRPISPMENMAITCRHRGCHGSYFSRRIRE</sequence>
<comment type="pathway">
    <text evidence="2">Secondary metabolite biosynthesis.</text>
</comment>
<evidence type="ECO:0000256" key="2">
    <source>
        <dbReference type="ARBA" id="ARBA00005179"/>
    </source>
</evidence>
<dbReference type="InterPro" id="IPR036396">
    <property type="entry name" value="Cyt_P450_sf"/>
</dbReference>
<evidence type="ECO:0000256" key="1">
    <source>
        <dbReference type="ARBA" id="ARBA00001971"/>
    </source>
</evidence>
<proteinExistence type="inferred from homology"/>
<evidence type="ECO:0000256" key="7">
    <source>
        <dbReference type="ARBA" id="ARBA00023004"/>
    </source>
</evidence>
<dbReference type="PANTHER" id="PTHR24305">
    <property type="entry name" value="CYTOCHROME P450"/>
    <property type="match status" value="1"/>
</dbReference>